<sequence>MFKKLKQKISEQEQQQSCPRPSPPVAGNRSRTSSLTDQQDEGTLTPDRENASPVPRPTDNINGDETAIPQKSDVHSFAQRLQLRVPSMESLFRSPMKEALFRSSSKESLVRSSSRESLNRLDTESPGPMFDPSSDIESEAEEVPGSLDGLSKEQLFQRLRQMERSLGNYRGKYSELVTNYRTLHREKEKLQSILSQSQDKALRRIGELREELQMDQQAKKHLQEEFDASLEEKDQLISVLQTQISLLKQKLGSGQMSIELPDQSAQPESETQSFMQEIGTENVLGSGDGVNDASKTLEALQVRVRRQENLLQRCKEMIRSHKERSSQLSNEKEALQEQLEERFQELEKIKDLHTTEKTKLITQLRDAKNLVEQLEQDKGSSPEDQKLQKLDNWRTLHNIIST</sequence>
<name>A0A6P7YN42_9AMPH</name>
<keyword evidence="1" id="KW-0175">Coiled coil</keyword>
<dbReference type="Proteomes" id="UP000515156">
    <property type="component" value="Chromosome 1"/>
</dbReference>
<keyword evidence="3" id="KW-1185">Reference proteome</keyword>
<protein>
    <submittedName>
        <fullName evidence="4">Golgin subfamily A member 4-like</fullName>
    </submittedName>
</protein>
<evidence type="ECO:0000313" key="3">
    <source>
        <dbReference type="Proteomes" id="UP000515156"/>
    </source>
</evidence>
<feature type="coiled-coil region" evidence="1">
    <location>
        <begin position="290"/>
        <end position="377"/>
    </location>
</feature>
<dbReference type="GO" id="GO:0048193">
    <property type="term" value="P:Golgi vesicle transport"/>
    <property type="evidence" value="ECO:0007669"/>
    <property type="project" value="TreeGrafter"/>
</dbReference>
<dbReference type="PANTHER" id="PTHR19327:SF0">
    <property type="entry name" value="GOLGIN SUBFAMILY A MEMBER 4"/>
    <property type="match status" value="1"/>
</dbReference>
<dbReference type="OrthoDB" id="28818at2759"/>
<proteinExistence type="predicted"/>
<dbReference type="RefSeq" id="XP_030066473.1">
    <property type="nucleotide sequence ID" value="XM_030210613.1"/>
</dbReference>
<dbReference type="KEGG" id="muo:115474884"/>
<feature type="compositionally biased region" description="Basic and acidic residues" evidence="2">
    <location>
        <begin position="101"/>
        <end position="123"/>
    </location>
</feature>
<dbReference type="GeneID" id="115474884"/>
<dbReference type="GO" id="GO:0031267">
    <property type="term" value="F:small GTPase binding"/>
    <property type="evidence" value="ECO:0007669"/>
    <property type="project" value="TreeGrafter"/>
</dbReference>
<evidence type="ECO:0000313" key="4">
    <source>
        <dbReference type="RefSeq" id="XP_030066473.1"/>
    </source>
</evidence>
<dbReference type="InParanoid" id="A0A6P7YN42"/>
<evidence type="ECO:0000256" key="2">
    <source>
        <dbReference type="SAM" id="MobiDB-lite"/>
    </source>
</evidence>
<feature type="coiled-coil region" evidence="1">
    <location>
        <begin position="152"/>
        <end position="250"/>
    </location>
</feature>
<dbReference type="GO" id="GO:0005794">
    <property type="term" value="C:Golgi apparatus"/>
    <property type="evidence" value="ECO:0007669"/>
    <property type="project" value="TreeGrafter"/>
</dbReference>
<evidence type="ECO:0000256" key="1">
    <source>
        <dbReference type="SAM" id="Coils"/>
    </source>
</evidence>
<accession>A0A6P7YN42</accession>
<feature type="region of interest" description="Disordered" evidence="2">
    <location>
        <begin position="1"/>
        <end position="75"/>
    </location>
</feature>
<organism evidence="3 4">
    <name type="scientific">Microcaecilia unicolor</name>
    <dbReference type="NCBI Taxonomy" id="1415580"/>
    <lineage>
        <taxon>Eukaryota</taxon>
        <taxon>Metazoa</taxon>
        <taxon>Chordata</taxon>
        <taxon>Craniata</taxon>
        <taxon>Vertebrata</taxon>
        <taxon>Euteleostomi</taxon>
        <taxon>Amphibia</taxon>
        <taxon>Gymnophiona</taxon>
        <taxon>Siphonopidae</taxon>
        <taxon>Microcaecilia</taxon>
    </lineage>
</organism>
<dbReference type="PANTHER" id="PTHR19327">
    <property type="entry name" value="GOLGIN"/>
    <property type="match status" value="1"/>
</dbReference>
<feature type="region of interest" description="Disordered" evidence="2">
    <location>
        <begin position="101"/>
        <end position="145"/>
    </location>
</feature>
<dbReference type="AlphaFoldDB" id="A0A6P7YN42"/>
<reference evidence="4" key="1">
    <citation type="submission" date="2025-08" db="UniProtKB">
        <authorList>
            <consortium name="RefSeq"/>
        </authorList>
    </citation>
    <scope>IDENTIFICATION</scope>
</reference>
<gene>
    <name evidence="4" type="primary">LOC115474884</name>
</gene>